<keyword evidence="2" id="KW-1185">Reference proteome</keyword>
<dbReference type="Proteomes" id="UP001151760">
    <property type="component" value="Unassembled WGS sequence"/>
</dbReference>
<sequence>MFFTFCNWDVRWMIVEVKVPVLYSVNFEWSFQDIHDEVQRVSLLASSLHIAVTMMGVSCGEVRVKHAIWCLKNSDKSFSFIFFEISSALDSLFYLVPSSISCYKDMESLGADNLRSALAVDSAKASCPDADLECK</sequence>
<protein>
    <submittedName>
        <fullName evidence="1">Uncharacterized protein</fullName>
    </submittedName>
</protein>
<accession>A0ABQ4WBK1</accession>
<dbReference type="EMBL" id="BQNB010008497">
    <property type="protein sequence ID" value="GJS50183.1"/>
    <property type="molecule type" value="Genomic_DNA"/>
</dbReference>
<organism evidence="1 2">
    <name type="scientific">Tanacetum coccineum</name>
    <dbReference type="NCBI Taxonomy" id="301880"/>
    <lineage>
        <taxon>Eukaryota</taxon>
        <taxon>Viridiplantae</taxon>
        <taxon>Streptophyta</taxon>
        <taxon>Embryophyta</taxon>
        <taxon>Tracheophyta</taxon>
        <taxon>Spermatophyta</taxon>
        <taxon>Magnoliopsida</taxon>
        <taxon>eudicotyledons</taxon>
        <taxon>Gunneridae</taxon>
        <taxon>Pentapetalae</taxon>
        <taxon>asterids</taxon>
        <taxon>campanulids</taxon>
        <taxon>Asterales</taxon>
        <taxon>Asteraceae</taxon>
        <taxon>Asteroideae</taxon>
        <taxon>Anthemideae</taxon>
        <taxon>Anthemidinae</taxon>
        <taxon>Tanacetum</taxon>
    </lineage>
</organism>
<reference evidence="1" key="2">
    <citation type="submission" date="2022-01" db="EMBL/GenBank/DDBJ databases">
        <authorList>
            <person name="Yamashiro T."/>
            <person name="Shiraishi A."/>
            <person name="Satake H."/>
            <person name="Nakayama K."/>
        </authorList>
    </citation>
    <scope>NUCLEOTIDE SEQUENCE</scope>
</reference>
<reference evidence="1" key="1">
    <citation type="journal article" date="2022" name="Int. J. Mol. Sci.">
        <title>Draft Genome of Tanacetum Coccineum: Genomic Comparison of Closely Related Tanacetum-Family Plants.</title>
        <authorList>
            <person name="Yamashiro T."/>
            <person name="Shiraishi A."/>
            <person name="Nakayama K."/>
            <person name="Satake H."/>
        </authorList>
    </citation>
    <scope>NUCLEOTIDE SEQUENCE</scope>
</reference>
<evidence type="ECO:0000313" key="1">
    <source>
        <dbReference type="EMBL" id="GJS50183.1"/>
    </source>
</evidence>
<name>A0ABQ4WBK1_9ASTR</name>
<gene>
    <name evidence="1" type="ORF">Tco_0600304</name>
</gene>
<comment type="caution">
    <text evidence="1">The sequence shown here is derived from an EMBL/GenBank/DDBJ whole genome shotgun (WGS) entry which is preliminary data.</text>
</comment>
<evidence type="ECO:0000313" key="2">
    <source>
        <dbReference type="Proteomes" id="UP001151760"/>
    </source>
</evidence>
<proteinExistence type="predicted"/>